<reference evidence="3" key="1">
    <citation type="submission" date="2016-11" db="UniProtKB">
        <authorList>
            <consortium name="WormBaseParasite"/>
        </authorList>
    </citation>
    <scope>IDENTIFICATION</scope>
</reference>
<evidence type="ECO:0000256" key="1">
    <source>
        <dbReference type="SAM" id="MobiDB-lite"/>
    </source>
</evidence>
<evidence type="ECO:0000313" key="3">
    <source>
        <dbReference type="WBParaSite" id="maker-unitig_31759-snap-gene-0.2-mRNA-1"/>
    </source>
</evidence>
<feature type="compositionally biased region" description="Basic residues" evidence="1">
    <location>
        <begin position="752"/>
        <end position="762"/>
    </location>
</feature>
<feature type="region of interest" description="Disordered" evidence="1">
    <location>
        <begin position="182"/>
        <end position="221"/>
    </location>
</feature>
<proteinExistence type="predicted"/>
<protein>
    <submittedName>
        <fullName evidence="3">RING-type domain-containing protein</fullName>
    </submittedName>
</protein>
<feature type="compositionally biased region" description="Gly residues" evidence="1">
    <location>
        <begin position="272"/>
        <end position="282"/>
    </location>
</feature>
<feature type="compositionally biased region" description="Polar residues" evidence="1">
    <location>
        <begin position="581"/>
        <end position="593"/>
    </location>
</feature>
<keyword evidence="2" id="KW-1185">Reference proteome</keyword>
<feature type="region of interest" description="Disordered" evidence="1">
    <location>
        <begin position="265"/>
        <end position="287"/>
    </location>
</feature>
<dbReference type="Proteomes" id="UP000095280">
    <property type="component" value="Unplaced"/>
</dbReference>
<dbReference type="AlphaFoldDB" id="A0A1I8FES0"/>
<feature type="compositionally biased region" description="Basic residues" evidence="1">
    <location>
        <begin position="199"/>
        <end position="217"/>
    </location>
</feature>
<feature type="region of interest" description="Disordered" evidence="1">
    <location>
        <begin position="1"/>
        <end position="39"/>
    </location>
</feature>
<name>A0A1I8FES0_9PLAT</name>
<feature type="compositionally biased region" description="Basic and acidic residues" evidence="1">
    <location>
        <begin position="183"/>
        <end position="192"/>
    </location>
</feature>
<sequence length="867" mass="94476">TTACPPAPRTPWPASALSTGGAVATDFTSSKATPPVGRVSRRKRLFSDSFAASVRGAGGSDGVTGTGSAEAASAHAAVADHRHDDIIDKERSDFNKDFSMEQRLDCDDNFEDDDFDSGEFSNATGFGTSGGGYDSVELAGLGSRWTMPESDTPLRSRQLLAWPLSVPIQQRRCRQSDGVVLVHSDDNNDDKVGQAGAGRSRRRRKRRRTPPHQRRWPRSSQIRQLTNQALSVHTDAALCQKESLRDWLRVNTGDRDRATSVWGRHGSHWTRGGSGCSRGKTGGTAAAQFSSQEPLRAGAAQRQVRGHLAHSEVSGTRLYNGPEQSAPAWPTSREVDIASVWPRCLMSNCCTPSRHGDGAGQRWHAASQGEPLAQRNSSSDWPGRIGADTSLLSLNPASADRVGRGDSCSTRCWRRPPQLALETIRRCRMVAAVVADRGLSSSQSSDALGDNHRRSWAILLVVRVSALDQSCGRLRSCRAAHWPTSTTAGGALVGFDDERPALPQPSGLLLLLRRLLKALASTRKDRRWPARLCRDSPTVAPAANSSRRVDEAFAVAAAVDDDVVEKRGAAELNPVPPRPPQQQEGVQREVTTSQAHRWRSLAQALQQQQLVTAPRLRLGLRCPPNFFIRIDSRASKRFATRTSPKCQRRQQNQRFLPTPDKSIAAPHLVPRSLLCPSASPSVISSRIPASWWRLRFERFQGFAELPVSSTRPAATFPSSSDCRQSQQRRLGSALLDKARLSAQRQGRLRAEQKRRRKRRRLQLHSGGGAGAQLFQCPGKLAHQTDSRSGVNLKLHQPVAAVRCIAESVKNSAQFLVHGAATSASSCCVLIELDTVSASTGSCQAKIAVCLRPLSSRSRRVSVVETSM</sequence>
<feature type="region of interest" description="Disordered" evidence="1">
    <location>
        <begin position="569"/>
        <end position="593"/>
    </location>
</feature>
<organism evidence="2 3">
    <name type="scientific">Macrostomum lignano</name>
    <dbReference type="NCBI Taxonomy" id="282301"/>
    <lineage>
        <taxon>Eukaryota</taxon>
        <taxon>Metazoa</taxon>
        <taxon>Spiralia</taxon>
        <taxon>Lophotrochozoa</taxon>
        <taxon>Platyhelminthes</taxon>
        <taxon>Rhabditophora</taxon>
        <taxon>Macrostomorpha</taxon>
        <taxon>Macrostomida</taxon>
        <taxon>Macrostomidae</taxon>
        <taxon>Macrostomum</taxon>
    </lineage>
</organism>
<dbReference type="WBParaSite" id="maker-unitig_31759-snap-gene-0.2-mRNA-1">
    <property type="protein sequence ID" value="maker-unitig_31759-snap-gene-0.2-mRNA-1"/>
    <property type="gene ID" value="maker-unitig_31759-snap-gene-0.2"/>
</dbReference>
<feature type="region of interest" description="Disordered" evidence="1">
    <location>
        <begin position="356"/>
        <end position="381"/>
    </location>
</feature>
<feature type="region of interest" description="Disordered" evidence="1">
    <location>
        <begin position="744"/>
        <end position="770"/>
    </location>
</feature>
<feature type="compositionally biased region" description="Pro residues" evidence="1">
    <location>
        <begin position="1"/>
        <end position="11"/>
    </location>
</feature>
<evidence type="ECO:0000313" key="2">
    <source>
        <dbReference type="Proteomes" id="UP000095280"/>
    </source>
</evidence>
<accession>A0A1I8FES0</accession>